<proteinExistence type="predicted"/>
<organism evidence="1 2">
    <name type="scientific">Megalodesulfovibrio gigas (strain ATCC 19364 / DSM 1382 / NCIMB 9332 / VKM B-1759)</name>
    <name type="common">Desulfovibrio gigas</name>
    <dbReference type="NCBI Taxonomy" id="1121448"/>
    <lineage>
        <taxon>Bacteria</taxon>
        <taxon>Pseudomonadati</taxon>
        <taxon>Thermodesulfobacteriota</taxon>
        <taxon>Desulfovibrionia</taxon>
        <taxon>Desulfovibrionales</taxon>
        <taxon>Desulfovibrionaceae</taxon>
        <taxon>Megalodesulfovibrio</taxon>
    </lineage>
</organism>
<dbReference type="EMBL" id="CP006585">
    <property type="protein sequence ID" value="AGW12098.1"/>
    <property type="molecule type" value="Genomic_DNA"/>
</dbReference>
<reference evidence="2" key="2">
    <citation type="submission" date="2013-07" db="EMBL/GenBank/DDBJ databases">
        <authorList>
            <person name="Morais-Silva F.O."/>
            <person name="Rezende A.M."/>
            <person name="Pimentel C."/>
            <person name="Resende D.M."/>
            <person name="Santos C.I."/>
            <person name="Clemente C."/>
            <person name="de Oliveira L.M."/>
            <person name="da Silva S.M."/>
            <person name="Costa D.A."/>
            <person name="Varela-Raposo A."/>
            <person name="Horacio E.C.A."/>
            <person name="Matos M."/>
            <person name="Flores O."/>
            <person name="Ruiz J.C."/>
            <person name="Rodrigues-Pousada C."/>
        </authorList>
    </citation>
    <scope>NUCLEOTIDE SEQUENCE [LARGE SCALE GENOMIC DNA]</scope>
    <source>
        <strain evidence="2">ATCC 19364 / DSM 1382 / NCIMB 9332 / VKM B-1759</strain>
    </source>
</reference>
<dbReference type="STRING" id="1121448.DGI_0161"/>
<accession>T2G766</accession>
<keyword evidence="2" id="KW-1185">Reference proteome</keyword>
<evidence type="ECO:0000313" key="1">
    <source>
        <dbReference type="EMBL" id="AGW12098.1"/>
    </source>
</evidence>
<protein>
    <submittedName>
        <fullName evidence="1">Uncharacterized protein</fullName>
    </submittedName>
</protein>
<dbReference type="PATRIC" id="fig|1121448.10.peg.163"/>
<dbReference type="HOGENOM" id="CLU_453960_0_0_7"/>
<evidence type="ECO:0000313" key="2">
    <source>
        <dbReference type="Proteomes" id="UP000016587"/>
    </source>
</evidence>
<dbReference type="eggNOG" id="ENOG5031AF5">
    <property type="taxonomic scope" value="Bacteria"/>
</dbReference>
<name>T2G766_MEGG1</name>
<dbReference type="KEGG" id="dgg:DGI_0161"/>
<dbReference type="AlphaFoldDB" id="T2G766"/>
<dbReference type="Proteomes" id="UP000016587">
    <property type="component" value="Chromosome"/>
</dbReference>
<gene>
    <name evidence="1" type="ORF">DGI_0161</name>
</gene>
<dbReference type="RefSeq" id="WP_021758688.1">
    <property type="nucleotide sequence ID" value="NC_022444.1"/>
</dbReference>
<sequence>MTILLCFSDQRDLAGVHSWPVPLGQAGDHPVAVGGGWRRQMHLAGDLSGGRRRCLALPGTLSRGGAARRGECAMLQAIVAGGGRGQLGITQALTAGSAGRLALRTSMDAAPLQGRTAVETMSPAVRGRLACPAVCLPPLVAQSPSRRVLLDGEDISHRLRACTIRQDREDPHLRLTLAGVDAALAERLDRIREAAAPVLVVEALGRAWRFVVTAVAREDHLATVQAASAGILLDAPHAGAVSLETGAGPRSAREAATAVLAPASLCWEMEDFPLPAWTSLHDTPVTLAARIASAAGGVLRSTAEGGFRIRPRHPHGPAILPLARATLQVRAEETLLGLTVTDDPGQPWGAVHVLGAAGEAATPLVELEHVGGAEAVVRVYWRITGPDVLRLAPWVSAGRVQRLGPAVEAMAERVSFVAGQATASRPVLRLLQSPAWVGSHGGAVQAGGRSEMLQAAAGVHGLADIRYLTAFDRYLLREVDQAEALFVMGVAPAGAVAVTVRSSLRPDPTVHPVHPDVLEEPLAGSRRAAVLAAEAVLLGTCLPRRMVTARIPCDPTVEDGMLVRVQSAGAGVDGHFSLVGWSLHCEGASCIHTLEGVSWRM</sequence>
<reference evidence="1 2" key="1">
    <citation type="journal article" date="2013" name="J. Bacteriol.">
        <title>Roles of HynAB and Ech, the only two hydrogenases found in the model sulfate reducer Desulfovibrio gigas.</title>
        <authorList>
            <person name="Morais-Silva F.O."/>
            <person name="Santos C.I."/>
            <person name="Rodrigues R."/>
            <person name="Pereira I.A."/>
            <person name="Rodrigues-Pousada C."/>
        </authorList>
    </citation>
    <scope>NUCLEOTIDE SEQUENCE [LARGE SCALE GENOMIC DNA]</scope>
    <source>
        <strain evidence="2">ATCC 19364 / DSM 1382 / NCIMB 9332 / VKM B-1759</strain>
    </source>
</reference>